<evidence type="ECO:0000256" key="1">
    <source>
        <dbReference type="ARBA" id="ARBA00004141"/>
    </source>
</evidence>
<evidence type="ECO:0000256" key="2">
    <source>
        <dbReference type="ARBA" id="ARBA00022692"/>
    </source>
</evidence>
<evidence type="ECO:0000256" key="4">
    <source>
        <dbReference type="ARBA" id="ARBA00023136"/>
    </source>
</evidence>
<feature type="domain" description="Threonine/Serine exporter ThrE" evidence="8">
    <location>
        <begin position="706"/>
        <end position="832"/>
    </location>
</feature>
<dbReference type="InterPro" id="IPR024528">
    <property type="entry name" value="ThrE_2"/>
</dbReference>
<feature type="transmembrane region" description="Helical" evidence="6">
    <location>
        <begin position="780"/>
        <end position="800"/>
    </location>
</feature>
<reference evidence="9" key="1">
    <citation type="submission" date="2020-01" db="EMBL/GenBank/DDBJ databases">
        <title>Development of genomics and gene disruption for Polysphondylium violaceum indicates a role for the polyketide synthase stlB in stalk morphogenesis.</title>
        <authorList>
            <person name="Narita B."/>
            <person name="Kawabe Y."/>
            <person name="Kin K."/>
            <person name="Saito T."/>
            <person name="Gibbs R."/>
            <person name="Kuspa A."/>
            <person name="Muzny D."/>
            <person name="Queller D."/>
            <person name="Richards S."/>
            <person name="Strassman J."/>
            <person name="Sucgang R."/>
            <person name="Worley K."/>
            <person name="Schaap P."/>
        </authorList>
    </citation>
    <scope>NUCLEOTIDE SEQUENCE</scope>
    <source>
        <strain evidence="9">QSvi11</strain>
    </source>
</reference>
<dbReference type="Pfam" id="PF12821">
    <property type="entry name" value="ThrE_2"/>
    <property type="match status" value="1"/>
</dbReference>
<feature type="domain" description="Threonine/serine exporter-like N-terminal" evidence="7">
    <location>
        <begin position="444"/>
        <end position="684"/>
    </location>
</feature>
<evidence type="ECO:0000256" key="5">
    <source>
        <dbReference type="ARBA" id="ARBA00034125"/>
    </source>
</evidence>
<evidence type="ECO:0000313" key="10">
    <source>
        <dbReference type="Proteomes" id="UP000695562"/>
    </source>
</evidence>
<feature type="transmembrane region" description="Helical" evidence="6">
    <location>
        <begin position="629"/>
        <end position="650"/>
    </location>
</feature>
<evidence type="ECO:0000256" key="3">
    <source>
        <dbReference type="ARBA" id="ARBA00022989"/>
    </source>
</evidence>
<dbReference type="GO" id="GO:0022857">
    <property type="term" value="F:transmembrane transporter activity"/>
    <property type="evidence" value="ECO:0007669"/>
    <property type="project" value="InterPro"/>
</dbReference>
<evidence type="ECO:0008006" key="11">
    <source>
        <dbReference type="Google" id="ProtNLM"/>
    </source>
</evidence>
<evidence type="ECO:0000256" key="6">
    <source>
        <dbReference type="SAM" id="Phobius"/>
    </source>
</evidence>
<feature type="transmembrane region" description="Helical" evidence="6">
    <location>
        <begin position="574"/>
        <end position="591"/>
    </location>
</feature>
<sequence>MYNFWERVKQPIAEYRKYGKRKNLINNDNANPLSNTTSGITAPPPTLVSPTMVGAIPINQSMGLIPPIPTTTTGIPVSILKQSQHIHGINPINTPSPRGVISQSGLVYTNTTSPPLPTSPNIMSATTGIPGQTTTFVVPNVVAVPMEIAEITPTTPITAIPATTTTTPNQPTPSLGSTAYLSQAGISPGLFSSQSILQQPPIPTIPIGGLGLGCGIGLPGQQQQIPSPNLFTLQQSTSNFNTNYSPGSVAASSSFAINKEQDHQQPLSIEQDHLQPQSVQQGELPPSVLNQSSLLQTQQSNSTLPSIFEYSSPESEYGIELKSIREFKNPNHEQISAEISLNQTVIASPLNQKLQSLGAGDYVLGASKQHVDNTATTTTTGDYIEVDIRKTGEINKPIPKKKSRFNKEKMKKFKKSVYQILSPETQIPIHIVDNEQMENIVIPFLMELGRALLMSGVPAHRLEYELTLISSTFGIDGHFFTTPTGIFFSFGSPHTILSPYTHFLRIHSTDYNMNRLIELELLADDVIYGKVNCTDGFVRLKNILRKKPLYNDYLTLASFVASSFAIAFFFKAGWIEIGASSLVGLYVGLLFTAAGKWPAIGRVLEALSSCGGAIIASLFNAYIYPVNVFMATLGGIIALAPGLSLTLAVAEISTRNLISGNARLVGVFACLLQLTFGLALGTNLSSKIIPVQDALEPNSLPSWTMFLAVPVAAVSFAVQMKVHPRQIWVIILASILGILGGNWGNEYLGEDVGSFFGSCIICMLGNLYARFFNTSSAVPIMSGIILLVPGSMGVKGLFSVSTGDISGGLELFGGMFMIATSLTIGLLVANLIVRPHKAL</sequence>
<dbReference type="InterPro" id="IPR010619">
    <property type="entry name" value="ThrE-like_N"/>
</dbReference>
<feature type="transmembrane region" description="Helical" evidence="6">
    <location>
        <begin position="603"/>
        <end position="623"/>
    </location>
</feature>
<dbReference type="AlphaFoldDB" id="A0A8J4PUG9"/>
<keyword evidence="2 6" id="KW-0812">Transmembrane</keyword>
<evidence type="ECO:0000313" key="9">
    <source>
        <dbReference type="EMBL" id="KAF2072874.1"/>
    </source>
</evidence>
<dbReference type="EMBL" id="AJWJ01000242">
    <property type="protein sequence ID" value="KAF2072874.1"/>
    <property type="molecule type" value="Genomic_DNA"/>
</dbReference>
<evidence type="ECO:0000259" key="8">
    <source>
        <dbReference type="Pfam" id="PF12821"/>
    </source>
</evidence>
<dbReference type="GO" id="GO:0016020">
    <property type="term" value="C:membrane"/>
    <property type="evidence" value="ECO:0007669"/>
    <property type="project" value="UniProtKB-SubCell"/>
</dbReference>
<name>A0A8J4PUG9_9MYCE</name>
<comment type="caution">
    <text evidence="9">The sequence shown here is derived from an EMBL/GenBank/DDBJ whole genome shotgun (WGS) entry which is preliminary data.</text>
</comment>
<keyword evidence="3 6" id="KW-1133">Transmembrane helix</keyword>
<organism evidence="9 10">
    <name type="scientific">Polysphondylium violaceum</name>
    <dbReference type="NCBI Taxonomy" id="133409"/>
    <lineage>
        <taxon>Eukaryota</taxon>
        <taxon>Amoebozoa</taxon>
        <taxon>Evosea</taxon>
        <taxon>Eumycetozoa</taxon>
        <taxon>Dictyostelia</taxon>
        <taxon>Dictyosteliales</taxon>
        <taxon>Dictyosteliaceae</taxon>
        <taxon>Polysphondylium</taxon>
    </lineage>
</organism>
<dbReference type="InterPro" id="IPR051361">
    <property type="entry name" value="ThrE/Ser_Exporter"/>
</dbReference>
<evidence type="ECO:0000259" key="7">
    <source>
        <dbReference type="Pfam" id="PF06738"/>
    </source>
</evidence>
<dbReference type="Pfam" id="PF06738">
    <property type="entry name" value="ThrE"/>
    <property type="match status" value="1"/>
</dbReference>
<dbReference type="OrthoDB" id="413008at2759"/>
<feature type="transmembrane region" description="Helical" evidence="6">
    <location>
        <begin position="812"/>
        <end position="833"/>
    </location>
</feature>
<accession>A0A8J4PUG9</accession>
<feature type="transmembrane region" description="Helical" evidence="6">
    <location>
        <begin position="727"/>
        <end position="743"/>
    </location>
</feature>
<feature type="transmembrane region" description="Helical" evidence="6">
    <location>
        <begin position="662"/>
        <end position="680"/>
    </location>
</feature>
<gene>
    <name evidence="9" type="ORF">CYY_005822</name>
</gene>
<comment type="subcellular location">
    <subcellularLocation>
        <location evidence="1">Membrane</location>
        <topology evidence="1">Multi-pass membrane protein</topology>
    </subcellularLocation>
</comment>
<keyword evidence="4 6" id="KW-0472">Membrane</keyword>
<dbReference type="Proteomes" id="UP000695562">
    <property type="component" value="Unassembled WGS sequence"/>
</dbReference>
<keyword evidence="10" id="KW-1185">Reference proteome</keyword>
<dbReference type="PANTHER" id="PTHR31082">
    <property type="entry name" value="PHEROMONE-REGULATED MEMBRANE PROTEIN 10"/>
    <property type="match status" value="1"/>
</dbReference>
<feature type="transmembrane region" description="Helical" evidence="6">
    <location>
        <begin position="755"/>
        <end position="773"/>
    </location>
</feature>
<proteinExistence type="inferred from homology"/>
<protein>
    <recommendedName>
        <fullName evidence="11">Threonine/serine exporter-like N-terminal domain-containing protein</fullName>
    </recommendedName>
</protein>
<feature type="transmembrane region" description="Helical" evidence="6">
    <location>
        <begin position="700"/>
        <end position="718"/>
    </location>
</feature>
<comment type="similarity">
    <text evidence="5">Belongs to the ThrE exporter (TC 2.A.79) family.</text>
</comment>
<dbReference type="PANTHER" id="PTHR31082:SF4">
    <property type="entry name" value="PHEROMONE-REGULATED MEMBRANE PROTEIN 10"/>
    <property type="match status" value="1"/>
</dbReference>